<name>A0A562BTJ5_9BURK</name>
<sequence length="268" mass="29409">MTLPICTVTEGELPLVISIPHGGEFLPESFAQRMTPIARLRADTDWHLRRLYGFAREQGASVVEANYSRYVIDVNRPGDGSSLYPGKTTTTLCPVETFRAEPLYPDGQAPSPDEVEARRRDYWQPYHDALAAEIARLRQRHANVLVWEAHSIAGVLPHLFEGRLPELNIGTNSGASCAPSMREAVVAAAAASAFTWVADDRFKGGHITRHYGQPDKGVHTIQLEMVQAVYMDERPPFPYLPDAAARVQPVLRNMLGGALAAMAALPAA</sequence>
<evidence type="ECO:0000313" key="1">
    <source>
        <dbReference type="EMBL" id="TWG88597.1"/>
    </source>
</evidence>
<accession>A0A562BTJ5</accession>
<proteinExistence type="predicted"/>
<dbReference type="OrthoDB" id="8716700at2"/>
<dbReference type="Pfam" id="PF05013">
    <property type="entry name" value="FGase"/>
    <property type="match status" value="1"/>
</dbReference>
<keyword evidence="2" id="KW-1185">Reference proteome</keyword>
<gene>
    <name evidence="1" type="ORF">L602_001100000290</name>
</gene>
<organism evidence="1 2">
    <name type="scientific">Cupriavidus gilardii J11</name>
    <dbReference type="NCBI Taxonomy" id="936133"/>
    <lineage>
        <taxon>Bacteria</taxon>
        <taxon>Pseudomonadati</taxon>
        <taxon>Pseudomonadota</taxon>
        <taxon>Betaproteobacteria</taxon>
        <taxon>Burkholderiales</taxon>
        <taxon>Burkholderiaceae</taxon>
        <taxon>Cupriavidus</taxon>
    </lineage>
</organism>
<dbReference type="EMBL" id="VLJN01000003">
    <property type="protein sequence ID" value="TWG88597.1"/>
    <property type="molecule type" value="Genomic_DNA"/>
</dbReference>
<dbReference type="Gene3D" id="3.40.630.40">
    <property type="entry name" value="Zn-dependent exopeptidases"/>
    <property type="match status" value="1"/>
</dbReference>
<reference evidence="1 2" key="1">
    <citation type="submission" date="2019-07" db="EMBL/GenBank/DDBJ databases">
        <title>Genome sequencing of lignin-degrading bacterial isolates.</title>
        <authorList>
            <person name="Gladden J."/>
        </authorList>
    </citation>
    <scope>NUCLEOTIDE SEQUENCE [LARGE SCALE GENOMIC DNA]</scope>
    <source>
        <strain evidence="1 2">J11</strain>
    </source>
</reference>
<dbReference type="InterPro" id="IPR010247">
    <property type="entry name" value="HutG_amidohyd"/>
</dbReference>
<dbReference type="SUPFAM" id="SSF53187">
    <property type="entry name" value="Zn-dependent exopeptidases"/>
    <property type="match status" value="1"/>
</dbReference>
<dbReference type="Proteomes" id="UP000318141">
    <property type="component" value="Unassembled WGS sequence"/>
</dbReference>
<dbReference type="NCBIfam" id="TIGR02017">
    <property type="entry name" value="hutG_amidohyd"/>
    <property type="match status" value="1"/>
</dbReference>
<evidence type="ECO:0000313" key="2">
    <source>
        <dbReference type="Proteomes" id="UP000318141"/>
    </source>
</evidence>
<dbReference type="InterPro" id="IPR007709">
    <property type="entry name" value="N-FG_amidohydro"/>
</dbReference>
<protein>
    <submittedName>
        <fullName evidence="1">N-formylglutamate deformylase</fullName>
    </submittedName>
</protein>
<comment type="caution">
    <text evidence="1">The sequence shown here is derived from an EMBL/GenBank/DDBJ whole genome shotgun (WGS) entry which is preliminary data.</text>
</comment>
<dbReference type="AlphaFoldDB" id="A0A562BTJ5"/>